<evidence type="ECO:0000259" key="2">
    <source>
        <dbReference type="Pfam" id="PF00078"/>
    </source>
</evidence>
<dbReference type="InterPro" id="IPR000477">
    <property type="entry name" value="RT_dom"/>
</dbReference>
<comment type="caution">
    <text evidence="4">The sequence shown here is derived from an EMBL/GenBank/DDBJ whole genome shotgun (WGS) entry which is preliminary data.</text>
</comment>
<feature type="region of interest" description="Disordered" evidence="1">
    <location>
        <begin position="787"/>
        <end position="839"/>
    </location>
</feature>
<evidence type="ECO:0000259" key="3">
    <source>
        <dbReference type="Pfam" id="PF07727"/>
    </source>
</evidence>
<dbReference type="AlphaFoldDB" id="A0A6L2NZ38"/>
<dbReference type="EMBL" id="BKCJ010010403">
    <property type="protein sequence ID" value="GEU91430.1"/>
    <property type="molecule type" value="Genomic_DNA"/>
</dbReference>
<evidence type="ECO:0000256" key="1">
    <source>
        <dbReference type="SAM" id="MobiDB-lite"/>
    </source>
</evidence>
<reference evidence="4" key="1">
    <citation type="journal article" date="2019" name="Sci. Rep.">
        <title>Draft genome of Tanacetum cinerariifolium, the natural source of mosquito coil.</title>
        <authorList>
            <person name="Yamashiro T."/>
            <person name="Shiraishi A."/>
            <person name="Satake H."/>
            <person name="Nakayama K."/>
        </authorList>
    </citation>
    <scope>NUCLEOTIDE SEQUENCE</scope>
</reference>
<dbReference type="InterPro" id="IPR043502">
    <property type="entry name" value="DNA/RNA_pol_sf"/>
</dbReference>
<organism evidence="4">
    <name type="scientific">Tanacetum cinerariifolium</name>
    <name type="common">Dalmatian daisy</name>
    <name type="synonym">Chrysanthemum cinerariifolium</name>
    <dbReference type="NCBI Taxonomy" id="118510"/>
    <lineage>
        <taxon>Eukaryota</taxon>
        <taxon>Viridiplantae</taxon>
        <taxon>Streptophyta</taxon>
        <taxon>Embryophyta</taxon>
        <taxon>Tracheophyta</taxon>
        <taxon>Spermatophyta</taxon>
        <taxon>Magnoliopsida</taxon>
        <taxon>eudicotyledons</taxon>
        <taxon>Gunneridae</taxon>
        <taxon>Pentapetalae</taxon>
        <taxon>asterids</taxon>
        <taxon>campanulids</taxon>
        <taxon>Asterales</taxon>
        <taxon>Asteraceae</taxon>
        <taxon>Asteroideae</taxon>
        <taxon>Anthemideae</taxon>
        <taxon>Anthemidinae</taxon>
        <taxon>Tanacetum</taxon>
    </lineage>
</organism>
<dbReference type="SUPFAM" id="SSF56672">
    <property type="entry name" value="DNA/RNA polymerases"/>
    <property type="match status" value="2"/>
</dbReference>
<dbReference type="Gene3D" id="3.30.70.270">
    <property type="match status" value="1"/>
</dbReference>
<protein>
    <submittedName>
        <fullName evidence="4">Retrovirus-related Pol polyprotein from transposon TNT 1-94</fullName>
    </submittedName>
</protein>
<feature type="domain" description="Reverse transcriptase" evidence="2">
    <location>
        <begin position="230"/>
        <end position="300"/>
    </location>
</feature>
<name>A0A6L2NZ38_TANCI</name>
<dbReference type="Pfam" id="PF07727">
    <property type="entry name" value="RVT_2"/>
    <property type="match status" value="1"/>
</dbReference>
<dbReference type="PANTHER" id="PTHR24559">
    <property type="entry name" value="TRANSPOSON TY3-I GAG-POL POLYPROTEIN"/>
    <property type="match status" value="1"/>
</dbReference>
<dbReference type="Pfam" id="PF00078">
    <property type="entry name" value="RVT_1"/>
    <property type="match status" value="1"/>
</dbReference>
<proteinExistence type="predicted"/>
<sequence length="1061" mass="122765">MRQQRWIELLSDYNCDIHYHPGKANVVADTLSRKERTEPLRVRALVMTIGLDLPRQILEAPIEALKPENLEKEYVGGMIRKDIPKEKLEPCTNETLYLNGRSWLPCYGDKIRDHARVSQVERIQATQDRRKSYADLKWKPMEFEIRDRVILKVSPWKGVVRFVMSLEGIHVDDRLQFMEEPIKVMKRENKRLKRSRIPLVKVHWNSRRGHEFTWKCEDSFRKKYPHLFTNRVTSPMVMPFGLTNAPAVFMDLVNRMCKPYLDKFVIVFVDDILIYSKDEKKHEEHLKAILELLKKEELSILMDLKVTPTKNGRMTKPYSSLRFIADSFNAVYLLMEVKRQHVKVNEIQERCTIALQVTKSRKSEDIQVAGFDTCPPMLDITDFESWQQRIRLYCKGNDYGEYILQSIDEGPFKMGQCRDEIASCTEAPYLGPERDRVVVDLLPPEKDRLRADIRSELNKDNHESQLYDGFEHFGKHKGEDINDYYLSFTKPINDMRYIKMTMPKIQMNSKFVNNVTRIGWSCDDAPTAQTMFMANLSSAAPVYDETGLSYDSNTLSKVQNHDTYLDVMNESHEEHKMQNDIQPNDVVDSDTKYTSNSNLISYEPHEQDNEAQLVQSDASFFHNDTILWSDDLLKMKAKALKEKAKSAKPITTMTVYPPNTHAKLVPKVLLTKLQNTTSLLDEIKNLKAQLKNNMKCVTIPVEITNVLAPGMYAIDVEPISPRIRNNREVHLDYLKHLKESVATLLEIIEEARVDKPLDSSLVDKKLASTPFTKKKQVTFKEPCETLTHNTPTHLEQQKMKKINEPVIPSTGVKDATSASRSKPRSNTKKDRTLPAKSALKKVKDHPRNNKLFKHMMGDHSRIRNFVKKFIGTVRFENDYFGAIIGYGDYVIGDSVISKWIYKVKLDEYGDVLKNKSRLVAKGYRQEEGIDFEESFALVTQIEAIRIFIANATSKNIIIYQMDVKTAFLNGELKEEVYVSQPEGFIDPDHPTHVYHLKKALYGQKHAPRAWYNTLSRDELKIVRNKMLQGIPTASYEDPTARAFCHCYCKRVPTAELLSCHC</sequence>
<dbReference type="InterPro" id="IPR053134">
    <property type="entry name" value="RNA-dir_DNA_polymerase"/>
</dbReference>
<evidence type="ECO:0000313" key="4">
    <source>
        <dbReference type="EMBL" id="GEU91430.1"/>
    </source>
</evidence>
<gene>
    <name evidence="4" type="ORF">Tci_063408</name>
</gene>
<dbReference type="InterPro" id="IPR043128">
    <property type="entry name" value="Rev_trsase/Diguanyl_cyclase"/>
</dbReference>
<feature type="domain" description="Reverse transcriptase Ty1/copia-type" evidence="3">
    <location>
        <begin position="896"/>
        <end position="1016"/>
    </location>
</feature>
<accession>A0A6L2NZ38</accession>
<dbReference type="InterPro" id="IPR013103">
    <property type="entry name" value="RVT_2"/>
</dbReference>
<dbReference type="PANTHER" id="PTHR24559:SF427">
    <property type="entry name" value="RNA-DIRECTED DNA POLYMERASE"/>
    <property type="match status" value="1"/>
</dbReference>